<evidence type="ECO:0000259" key="2">
    <source>
        <dbReference type="PROSITE" id="PS50937"/>
    </source>
</evidence>
<evidence type="ECO:0000256" key="1">
    <source>
        <dbReference type="ARBA" id="ARBA00023125"/>
    </source>
</evidence>
<dbReference type="GO" id="GO:0003677">
    <property type="term" value="F:DNA binding"/>
    <property type="evidence" value="ECO:0007669"/>
    <property type="project" value="UniProtKB-KW"/>
</dbReference>
<dbReference type="PANTHER" id="PTHR30204:SF93">
    <property type="entry name" value="HTH MERR-TYPE DOMAIN-CONTAINING PROTEIN"/>
    <property type="match status" value="1"/>
</dbReference>
<dbReference type="AlphaFoldDB" id="A0A2S8BE30"/>
<dbReference type="SMART" id="SM00422">
    <property type="entry name" value="HTH_MERR"/>
    <property type="match status" value="1"/>
</dbReference>
<sequence>MTDGTTIGELSRLTGVPVRTIRYYCDEGLLEARRSPGGHRLFDASAIESLLLVRRLRAIGLGLGAISDVLAARVTIGEAVAAERAAVEAELKVLAWRRASLAAVEHAAPDQRSARLQVLSAVPDAAIGRGVVVEFWRRLFAGAISPETFEGFVQMTAPPPPAEPNPAGVVAYAELVALAQQRAFASIMARQLWRFEPTAISDRRGLVTGVAEACDMAMPLVLAGRPPSPGPAVDRFVDAHARARREKDTPEFRRALIGNAGVDNDPRIGRYWDLVTEIAGEAATVGSAQRWLFEALRRPVAQTV</sequence>
<dbReference type="Proteomes" id="UP000238296">
    <property type="component" value="Unassembled WGS sequence"/>
</dbReference>
<dbReference type="Pfam" id="PF13411">
    <property type="entry name" value="MerR_1"/>
    <property type="match status" value="1"/>
</dbReference>
<dbReference type="CDD" id="cd00592">
    <property type="entry name" value="HTH_MerR-like"/>
    <property type="match status" value="1"/>
</dbReference>
<name>A0A2S8BE30_9MYCO</name>
<dbReference type="InterPro" id="IPR000551">
    <property type="entry name" value="MerR-type_HTH_dom"/>
</dbReference>
<proteinExistence type="predicted"/>
<dbReference type="EMBL" id="PPEA01000692">
    <property type="protein sequence ID" value="PQM44920.1"/>
    <property type="molecule type" value="Genomic_DNA"/>
</dbReference>
<dbReference type="GO" id="GO:0003700">
    <property type="term" value="F:DNA-binding transcription factor activity"/>
    <property type="evidence" value="ECO:0007669"/>
    <property type="project" value="InterPro"/>
</dbReference>
<dbReference type="InterPro" id="IPR047057">
    <property type="entry name" value="MerR_fam"/>
</dbReference>
<comment type="caution">
    <text evidence="3">The sequence shown here is derived from an EMBL/GenBank/DDBJ whole genome shotgun (WGS) entry which is preliminary data.</text>
</comment>
<dbReference type="InterPro" id="IPR009061">
    <property type="entry name" value="DNA-bd_dom_put_sf"/>
</dbReference>
<gene>
    <name evidence="3" type="primary">zntR</name>
    <name evidence="3" type="ORF">C1Y40_04924</name>
</gene>
<evidence type="ECO:0000313" key="3">
    <source>
        <dbReference type="EMBL" id="PQM44920.1"/>
    </source>
</evidence>
<keyword evidence="1" id="KW-0238">DNA-binding</keyword>
<feature type="domain" description="HTH merR-type" evidence="2">
    <location>
        <begin position="6"/>
        <end position="72"/>
    </location>
</feature>
<evidence type="ECO:0000313" key="4">
    <source>
        <dbReference type="Proteomes" id="UP000238296"/>
    </source>
</evidence>
<accession>A0A2S8BE30</accession>
<protein>
    <submittedName>
        <fullName evidence="3">HTH-type transcriptional regulator ZntR</fullName>
    </submittedName>
</protein>
<dbReference type="PANTHER" id="PTHR30204">
    <property type="entry name" value="REDOX-CYCLING DRUG-SENSING TRANSCRIPTIONAL ACTIVATOR SOXR"/>
    <property type="match status" value="1"/>
</dbReference>
<dbReference type="Gene3D" id="1.10.1660.10">
    <property type="match status" value="1"/>
</dbReference>
<dbReference type="PROSITE" id="PS50937">
    <property type="entry name" value="HTH_MERR_2"/>
    <property type="match status" value="1"/>
</dbReference>
<organism evidence="3 4">
    <name type="scientific">Mycobacterium talmoniae</name>
    <dbReference type="NCBI Taxonomy" id="1858794"/>
    <lineage>
        <taxon>Bacteria</taxon>
        <taxon>Bacillati</taxon>
        <taxon>Actinomycetota</taxon>
        <taxon>Actinomycetes</taxon>
        <taxon>Mycobacteriales</taxon>
        <taxon>Mycobacteriaceae</taxon>
        <taxon>Mycobacterium</taxon>
    </lineage>
</organism>
<dbReference type="SUPFAM" id="SSF46955">
    <property type="entry name" value="Putative DNA-binding domain"/>
    <property type="match status" value="1"/>
</dbReference>
<dbReference type="PRINTS" id="PR00040">
    <property type="entry name" value="HTHMERR"/>
</dbReference>
<reference evidence="3 4" key="1">
    <citation type="journal article" date="2017" name="Int. J. Syst. Evol. Microbiol.">
        <title>Mycobacterium talmoniae sp. nov., a slowly growing mycobacterium isolated from human respiratory samples.</title>
        <authorList>
            <person name="Davidson R.M."/>
            <person name="DeGroote M.A."/>
            <person name="Marola J.L."/>
            <person name="Buss S."/>
            <person name="Jones V."/>
            <person name="McNeil M.R."/>
            <person name="Freifeld A.G."/>
            <person name="Elaine Epperson L."/>
            <person name="Hasan N.A."/>
            <person name="Jackson M."/>
            <person name="Iwen P.C."/>
            <person name="Salfinger M."/>
            <person name="Strong M."/>
        </authorList>
    </citation>
    <scope>NUCLEOTIDE SEQUENCE [LARGE SCALE GENOMIC DNA]</scope>
    <source>
        <strain evidence="3 4">ATCC BAA-2683</strain>
    </source>
</reference>